<name>A0A822YXA1_NELNU</name>
<proteinExistence type="predicted"/>
<dbReference type="InterPro" id="IPR045040">
    <property type="entry name" value="PORR_fam"/>
</dbReference>
<dbReference type="Pfam" id="PF11955">
    <property type="entry name" value="PORR"/>
    <property type="match status" value="1"/>
</dbReference>
<keyword evidence="3" id="KW-1185">Reference proteome</keyword>
<accession>A0A822YXA1</accession>
<protein>
    <recommendedName>
        <fullName evidence="1">PORR domain-containing protein</fullName>
    </recommendedName>
</protein>
<reference evidence="2 3" key="1">
    <citation type="journal article" date="2020" name="Mol. Biol. Evol.">
        <title>Distinct Expression and Methylation Patterns for Genes with Different Fates following a Single Whole-Genome Duplication in Flowering Plants.</title>
        <authorList>
            <person name="Shi T."/>
            <person name="Rahmani R.S."/>
            <person name="Gugger P.F."/>
            <person name="Wang M."/>
            <person name="Li H."/>
            <person name="Zhang Y."/>
            <person name="Li Z."/>
            <person name="Wang Q."/>
            <person name="Van de Peer Y."/>
            <person name="Marchal K."/>
            <person name="Chen J."/>
        </authorList>
    </citation>
    <scope>NUCLEOTIDE SEQUENCE [LARGE SCALE GENOMIC DNA]</scope>
    <source>
        <tissue evidence="2">Leaf</tissue>
    </source>
</reference>
<organism evidence="2 3">
    <name type="scientific">Nelumbo nucifera</name>
    <name type="common">Sacred lotus</name>
    <dbReference type="NCBI Taxonomy" id="4432"/>
    <lineage>
        <taxon>Eukaryota</taxon>
        <taxon>Viridiplantae</taxon>
        <taxon>Streptophyta</taxon>
        <taxon>Embryophyta</taxon>
        <taxon>Tracheophyta</taxon>
        <taxon>Spermatophyta</taxon>
        <taxon>Magnoliopsida</taxon>
        <taxon>Proteales</taxon>
        <taxon>Nelumbonaceae</taxon>
        <taxon>Nelumbo</taxon>
    </lineage>
</organism>
<feature type="domain" description="PORR" evidence="1">
    <location>
        <begin position="10"/>
        <end position="68"/>
    </location>
</feature>
<dbReference type="GO" id="GO:0003723">
    <property type="term" value="F:RNA binding"/>
    <property type="evidence" value="ECO:0007669"/>
    <property type="project" value="InterPro"/>
</dbReference>
<dbReference type="AlphaFoldDB" id="A0A822YXA1"/>
<dbReference type="EMBL" id="DUZY01000004">
    <property type="protein sequence ID" value="DAD37312.1"/>
    <property type="molecule type" value="Genomic_DNA"/>
</dbReference>
<comment type="caution">
    <text evidence="2">The sequence shown here is derived from an EMBL/GenBank/DDBJ whole genome shotgun (WGS) entry which is preliminary data.</text>
</comment>
<dbReference type="PANTHER" id="PTHR31476">
    <property type="entry name" value="PROTEIN WHAT'S THIS FACTOR 1 HOMOLOG, CHLOROPLASTIC"/>
    <property type="match status" value="1"/>
</dbReference>
<evidence type="ECO:0000313" key="3">
    <source>
        <dbReference type="Proteomes" id="UP000607653"/>
    </source>
</evidence>
<dbReference type="Proteomes" id="UP000607653">
    <property type="component" value="Unassembled WGS sequence"/>
</dbReference>
<dbReference type="InterPro" id="IPR021099">
    <property type="entry name" value="PORR_domain"/>
</dbReference>
<dbReference type="PANTHER" id="PTHR31476:SF5">
    <property type="entry name" value="UBIQUITIN CARBOXYL-TERMINAL HYDROLASE FAMILY PROTEIN"/>
    <property type="match status" value="1"/>
</dbReference>
<evidence type="ECO:0000313" key="2">
    <source>
        <dbReference type="EMBL" id="DAD37312.1"/>
    </source>
</evidence>
<sequence length="68" mass="7971">MNLMKAHIHTSPYTNDKFGEGSKEMEKRVVALVHELLSLTLWKKAPIIKLGHFRREFNLPERLNVMLL</sequence>
<evidence type="ECO:0000259" key="1">
    <source>
        <dbReference type="Pfam" id="PF11955"/>
    </source>
</evidence>
<gene>
    <name evidence="2" type="ORF">HUJ06_007953</name>
</gene>